<evidence type="ECO:0000313" key="3">
    <source>
        <dbReference type="Proteomes" id="UP000306102"/>
    </source>
</evidence>
<dbReference type="PANTHER" id="PTHR33095:SF127">
    <property type="entry name" value="OS05G0578100 PROTEIN"/>
    <property type="match status" value="1"/>
</dbReference>
<evidence type="ECO:0000313" key="2">
    <source>
        <dbReference type="EMBL" id="THF96889.1"/>
    </source>
</evidence>
<reference evidence="2 3" key="1">
    <citation type="journal article" date="2018" name="Proc. Natl. Acad. Sci. U.S.A.">
        <title>Draft genome sequence of Camellia sinensis var. sinensis provides insights into the evolution of the tea genome and tea quality.</title>
        <authorList>
            <person name="Wei C."/>
            <person name="Yang H."/>
            <person name="Wang S."/>
            <person name="Zhao J."/>
            <person name="Liu C."/>
            <person name="Gao L."/>
            <person name="Xia E."/>
            <person name="Lu Y."/>
            <person name="Tai Y."/>
            <person name="She G."/>
            <person name="Sun J."/>
            <person name="Cao H."/>
            <person name="Tong W."/>
            <person name="Gao Q."/>
            <person name="Li Y."/>
            <person name="Deng W."/>
            <person name="Jiang X."/>
            <person name="Wang W."/>
            <person name="Chen Q."/>
            <person name="Zhang S."/>
            <person name="Li H."/>
            <person name="Wu J."/>
            <person name="Wang P."/>
            <person name="Li P."/>
            <person name="Shi C."/>
            <person name="Zheng F."/>
            <person name="Jian J."/>
            <person name="Huang B."/>
            <person name="Shan D."/>
            <person name="Shi M."/>
            <person name="Fang C."/>
            <person name="Yue Y."/>
            <person name="Li F."/>
            <person name="Li D."/>
            <person name="Wei S."/>
            <person name="Han B."/>
            <person name="Jiang C."/>
            <person name="Yin Y."/>
            <person name="Xia T."/>
            <person name="Zhang Z."/>
            <person name="Bennetzen J.L."/>
            <person name="Zhao S."/>
            <person name="Wan X."/>
        </authorList>
    </citation>
    <scope>NUCLEOTIDE SEQUENCE [LARGE SCALE GENOMIC DNA]</scope>
    <source>
        <strain evidence="3">cv. Shuchazao</strain>
        <tissue evidence="2">Leaf</tissue>
    </source>
</reference>
<feature type="region of interest" description="Disordered" evidence="1">
    <location>
        <begin position="40"/>
        <end position="79"/>
    </location>
</feature>
<name>A0A4S4D3K4_CAMSN</name>
<keyword evidence="3" id="KW-1185">Reference proteome</keyword>
<organism evidence="2 3">
    <name type="scientific">Camellia sinensis var. sinensis</name>
    <name type="common">China tea</name>
    <dbReference type="NCBI Taxonomy" id="542762"/>
    <lineage>
        <taxon>Eukaryota</taxon>
        <taxon>Viridiplantae</taxon>
        <taxon>Streptophyta</taxon>
        <taxon>Embryophyta</taxon>
        <taxon>Tracheophyta</taxon>
        <taxon>Spermatophyta</taxon>
        <taxon>Magnoliopsida</taxon>
        <taxon>eudicotyledons</taxon>
        <taxon>Gunneridae</taxon>
        <taxon>Pentapetalae</taxon>
        <taxon>asterids</taxon>
        <taxon>Ericales</taxon>
        <taxon>Theaceae</taxon>
        <taxon>Camellia</taxon>
    </lineage>
</organism>
<comment type="caution">
    <text evidence="2">The sequence shown here is derived from an EMBL/GenBank/DDBJ whole genome shotgun (WGS) entry which is preliminary data.</text>
</comment>
<sequence>MHSSSVLSLSPSFDSYSSGKLAQIAARVVEEFRAESDSQFDDVFGLTNEHESNDIDQEQPGVQEQEGTKSYEDDDDDDDFEFPCVCADPTSADEIFYNGQIRPVFPIFGRDLLFSDVENCKGEVNSSKPPTPSPIRIPLGKLMSEDRDPPSCSSSEADELDGVPAGTYCVWKPKSDASAVAESPERCKKSSSTGSSKRWKFRDLLYRSNSDGKDTFVFLAPSNANSRKKKNDKASERATEVKVAGKVIPTVARGVAAAQEGDRRRLLMPYRQDLVGFFANVNGLSRNLHPF</sequence>
<dbReference type="EMBL" id="SDRB02012715">
    <property type="protein sequence ID" value="THF96889.1"/>
    <property type="molecule type" value="Genomic_DNA"/>
</dbReference>
<accession>A0A4S4D3K4</accession>
<proteinExistence type="predicted"/>
<dbReference type="STRING" id="542762.A0A4S4D3K4"/>
<protein>
    <submittedName>
        <fullName evidence="2">Uncharacterized protein</fullName>
    </submittedName>
</protein>
<dbReference type="Proteomes" id="UP000306102">
    <property type="component" value="Unassembled WGS sequence"/>
</dbReference>
<dbReference type="Pfam" id="PF07816">
    <property type="entry name" value="DUF1645"/>
    <property type="match status" value="1"/>
</dbReference>
<dbReference type="InterPro" id="IPR012442">
    <property type="entry name" value="DUF1645_plant"/>
</dbReference>
<dbReference type="AlphaFoldDB" id="A0A4S4D3K4"/>
<dbReference type="PANTHER" id="PTHR33095">
    <property type="entry name" value="OS07G0619500 PROTEIN"/>
    <property type="match status" value="1"/>
</dbReference>
<evidence type="ECO:0000256" key="1">
    <source>
        <dbReference type="SAM" id="MobiDB-lite"/>
    </source>
</evidence>
<gene>
    <name evidence="2" type="ORF">TEA_007269</name>
</gene>
<feature type="region of interest" description="Disordered" evidence="1">
    <location>
        <begin position="140"/>
        <end position="159"/>
    </location>
</feature>